<feature type="binding site" evidence="4">
    <location>
        <position position="345"/>
    </location>
    <ligand>
        <name>S-adenosyl-L-methionine</name>
        <dbReference type="ChEBI" id="CHEBI:59789"/>
    </ligand>
</feature>
<dbReference type="Pfam" id="PF01938">
    <property type="entry name" value="TRAM"/>
    <property type="match status" value="1"/>
</dbReference>
<dbReference type="Proteomes" id="UP000295681">
    <property type="component" value="Unassembled WGS sequence"/>
</dbReference>
<feature type="binding site" evidence="4">
    <location>
        <position position="295"/>
    </location>
    <ligand>
        <name>S-adenosyl-L-methionine</name>
        <dbReference type="ChEBI" id="CHEBI:59789"/>
    </ligand>
</feature>
<feature type="active site" evidence="5">
    <location>
        <position position="420"/>
    </location>
</feature>
<name>A0A4R5N706_9LACO</name>
<feature type="binding site" evidence="4">
    <location>
        <position position="324"/>
    </location>
    <ligand>
        <name>S-adenosyl-L-methionine</name>
        <dbReference type="ChEBI" id="CHEBI:59789"/>
    </ligand>
</feature>
<comment type="similarity">
    <text evidence="4">Belongs to the class I-like SAM-binding methyltransferase superfamily. RNA M5U methyltransferase family.</text>
</comment>
<dbReference type="SUPFAM" id="SSF53335">
    <property type="entry name" value="S-adenosyl-L-methionine-dependent methyltransferases"/>
    <property type="match status" value="1"/>
</dbReference>
<feature type="active site" description="Nucleophile" evidence="4">
    <location>
        <position position="420"/>
    </location>
</feature>
<dbReference type="AlphaFoldDB" id="A0A4R5N706"/>
<evidence type="ECO:0000256" key="1">
    <source>
        <dbReference type="ARBA" id="ARBA00022603"/>
    </source>
</evidence>
<evidence type="ECO:0000256" key="2">
    <source>
        <dbReference type="ARBA" id="ARBA00022679"/>
    </source>
</evidence>
<gene>
    <name evidence="7" type="ORF">C5L23_001394</name>
</gene>
<protein>
    <recommendedName>
        <fullName evidence="6">TRAM domain-containing protein</fullName>
    </recommendedName>
</protein>
<dbReference type="GO" id="GO:0070041">
    <property type="term" value="F:rRNA (uridine-C5-)-methyltransferase activity"/>
    <property type="evidence" value="ECO:0007669"/>
    <property type="project" value="TreeGrafter"/>
</dbReference>
<keyword evidence="8" id="KW-1185">Reference proteome</keyword>
<keyword evidence="1 4" id="KW-0489">Methyltransferase</keyword>
<dbReference type="PANTHER" id="PTHR11061">
    <property type="entry name" value="RNA M5U METHYLTRANSFERASE"/>
    <property type="match status" value="1"/>
</dbReference>
<dbReference type="Pfam" id="PF05958">
    <property type="entry name" value="tRNA_U5-meth_tr"/>
    <property type="match status" value="1"/>
</dbReference>
<accession>A0A4R5N706</accession>
<feature type="binding site" evidence="4">
    <location>
        <position position="393"/>
    </location>
    <ligand>
        <name>S-adenosyl-L-methionine</name>
        <dbReference type="ChEBI" id="CHEBI:59789"/>
    </ligand>
</feature>
<evidence type="ECO:0000259" key="6">
    <source>
        <dbReference type="PROSITE" id="PS50926"/>
    </source>
</evidence>
<dbReference type="PROSITE" id="PS50926">
    <property type="entry name" value="TRAM"/>
    <property type="match status" value="1"/>
</dbReference>
<dbReference type="NCBIfam" id="TIGR00479">
    <property type="entry name" value="rumA"/>
    <property type="match status" value="1"/>
</dbReference>
<dbReference type="InterPro" id="IPR029063">
    <property type="entry name" value="SAM-dependent_MTases_sf"/>
</dbReference>
<dbReference type="FunFam" id="3.40.50.150:FF:000009">
    <property type="entry name" value="23S rRNA (Uracil(1939)-C(5))-methyltransferase RlmD"/>
    <property type="match status" value="1"/>
</dbReference>
<dbReference type="PROSITE" id="PS01230">
    <property type="entry name" value="TRMA_1"/>
    <property type="match status" value="1"/>
</dbReference>
<dbReference type="PROSITE" id="PS01231">
    <property type="entry name" value="TRMA_2"/>
    <property type="match status" value="1"/>
</dbReference>
<dbReference type="InterPro" id="IPR030391">
    <property type="entry name" value="MeTrfase_TrmA_CS"/>
</dbReference>
<proteinExistence type="inferred from homology"/>
<keyword evidence="3 4" id="KW-0949">S-adenosyl-L-methionine</keyword>
<dbReference type="InterPro" id="IPR010280">
    <property type="entry name" value="U5_MeTrfase_fam"/>
</dbReference>
<dbReference type="Gene3D" id="2.40.50.140">
    <property type="entry name" value="Nucleic acid-binding proteins"/>
    <property type="match status" value="1"/>
</dbReference>
<evidence type="ECO:0000256" key="5">
    <source>
        <dbReference type="PROSITE-ProRule" id="PRU10015"/>
    </source>
</evidence>
<dbReference type="InterPro" id="IPR012340">
    <property type="entry name" value="NA-bd_OB-fold"/>
</dbReference>
<evidence type="ECO:0000256" key="4">
    <source>
        <dbReference type="PROSITE-ProRule" id="PRU01024"/>
    </source>
</evidence>
<comment type="caution">
    <text evidence="7">The sequence shown here is derived from an EMBL/GenBank/DDBJ whole genome shotgun (WGS) entry which is preliminary data.</text>
</comment>
<dbReference type="SUPFAM" id="SSF50249">
    <property type="entry name" value="Nucleic acid-binding proteins"/>
    <property type="match status" value="1"/>
</dbReference>
<dbReference type="Gene3D" id="3.40.50.150">
    <property type="entry name" value="Vaccinia Virus protein VP39"/>
    <property type="match status" value="1"/>
</dbReference>
<dbReference type="Gene3D" id="2.40.50.1070">
    <property type="match status" value="1"/>
</dbReference>
<dbReference type="FunFam" id="2.40.50.1070:FF:000003">
    <property type="entry name" value="23S rRNA (Uracil-5-)-methyltransferase RumA"/>
    <property type="match status" value="1"/>
</dbReference>
<dbReference type="InterPro" id="IPR030390">
    <property type="entry name" value="MeTrfase_TrmA_AS"/>
</dbReference>
<evidence type="ECO:0000313" key="7">
    <source>
        <dbReference type="EMBL" id="TDG67595.1"/>
    </source>
</evidence>
<dbReference type="InterPro" id="IPR002792">
    <property type="entry name" value="TRAM_dom"/>
</dbReference>
<evidence type="ECO:0000256" key="3">
    <source>
        <dbReference type="ARBA" id="ARBA00022691"/>
    </source>
</evidence>
<sequence>MAKINRVMKAKGGAPVKKNETIEATVIDITYQGMGVVKIDQYPVFVPDALPGELIQVGITKVLKSYAFGRLVKRLKASPDRVENKNKALITSGIAPLVNLKYSAQLLFKQNQVQQLFKKMNIDVTVAPTIGMENPTAYRNKAQVPVQEINGQLETGFYRRGSHKLVPTNHFYIQDPKIDEAVSIVRDVLRELKISAYDEDTKKGTIRHIMVRRGYYSHELMVVIITHTAKLLGSDIIIKKLREQLPELKSLIHNVNNKMTNVIMGEDNRVMWGEDHIHDQLLDLDFVIGPNSFYQVNPQTTSVLYQLAADKAQLKPQDVVVDAYSGIGTITLSIANRVKKVYGVEIVQQAVVDAQLNAKNNQISNVSFIAKDAPEQMAQWAAEGLKPDVVFVDPPRKGLTEDLIEAISNMDTKTFVYISCNPATLARDAAQIIAAGYHIDGDIQPLDQFPQTTHVETVAVFRKNH</sequence>
<dbReference type="EMBL" id="PUFI01000015">
    <property type="protein sequence ID" value="TDG67595.1"/>
    <property type="molecule type" value="Genomic_DNA"/>
</dbReference>
<dbReference type="PROSITE" id="PS51687">
    <property type="entry name" value="SAM_MT_RNA_M5U"/>
    <property type="match status" value="1"/>
</dbReference>
<organism evidence="7 8">
    <name type="scientific">Leuconostoc fallax</name>
    <dbReference type="NCBI Taxonomy" id="1251"/>
    <lineage>
        <taxon>Bacteria</taxon>
        <taxon>Bacillati</taxon>
        <taxon>Bacillota</taxon>
        <taxon>Bacilli</taxon>
        <taxon>Lactobacillales</taxon>
        <taxon>Lactobacillaceae</taxon>
        <taxon>Leuconostoc</taxon>
    </lineage>
</organism>
<dbReference type="STRING" id="907931.GCA_000165675_00724"/>
<dbReference type="RefSeq" id="WP_010008024.1">
    <property type="nucleotide sequence ID" value="NZ_JAGYGP010000001.1"/>
</dbReference>
<dbReference type="PANTHER" id="PTHR11061:SF30">
    <property type="entry name" value="TRNA (URACIL(54)-C(5))-METHYLTRANSFERASE"/>
    <property type="match status" value="1"/>
</dbReference>
<evidence type="ECO:0000313" key="8">
    <source>
        <dbReference type="Proteomes" id="UP000295681"/>
    </source>
</evidence>
<feature type="domain" description="TRAM" evidence="6">
    <location>
        <begin position="15"/>
        <end position="73"/>
    </location>
</feature>
<keyword evidence="2 4" id="KW-0808">Transferase</keyword>
<reference evidence="7 8" key="1">
    <citation type="journal article" date="2019" name="Appl. Microbiol. Biotechnol.">
        <title>Uncovering carbohydrate metabolism through a genotype-phenotype association study of 56 lactic acid bacteria genomes.</title>
        <authorList>
            <person name="Buron-Moles G."/>
            <person name="Chailyan A."/>
            <person name="Dolejs I."/>
            <person name="Forster J."/>
            <person name="Miks M.H."/>
        </authorList>
    </citation>
    <scope>NUCLEOTIDE SEQUENCE [LARGE SCALE GENOMIC DNA]</scope>
    <source>
        <strain evidence="7 8">ATCC 700006</strain>
    </source>
</reference>
<dbReference type="CDD" id="cd02440">
    <property type="entry name" value="AdoMet_MTases"/>
    <property type="match status" value="1"/>
</dbReference>
<dbReference type="GO" id="GO:0070475">
    <property type="term" value="P:rRNA base methylation"/>
    <property type="evidence" value="ECO:0007669"/>
    <property type="project" value="TreeGrafter"/>
</dbReference>